<organism evidence="7 8">
    <name type="scientific">Hyphomicrobium denitrificans (strain ATCC 51888 / DSM 1869 / NCIMB 11706 / TK 0415)</name>
    <dbReference type="NCBI Taxonomy" id="582899"/>
    <lineage>
        <taxon>Bacteria</taxon>
        <taxon>Pseudomonadati</taxon>
        <taxon>Pseudomonadota</taxon>
        <taxon>Alphaproteobacteria</taxon>
        <taxon>Hyphomicrobiales</taxon>
        <taxon>Hyphomicrobiaceae</taxon>
        <taxon>Hyphomicrobium</taxon>
    </lineage>
</organism>
<protein>
    <submittedName>
        <fullName evidence="7">TspO and MBR like protein</fullName>
    </submittedName>
</protein>
<proteinExistence type="inferred from homology"/>
<keyword evidence="5 6" id="KW-0472">Membrane</keyword>
<dbReference type="CDD" id="cd15904">
    <property type="entry name" value="TSPO_MBR"/>
    <property type="match status" value="1"/>
</dbReference>
<evidence type="ECO:0000256" key="3">
    <source>
        <dbReference type="ARBA" id="ARBA00022692"/>
    </source>
</evidence>
<evidence type="ECO:0000256" key="2">
    <source>
        <dbReference type="ARBA" id="ARBA00007524"/>
    </source>
</evidence>
<dbReference type="EMBL" id="CP002083">
    <property type="protein sequence ID" value="ADJ22647.1"/>
    <property type="molecule type" value="Genomic_DNA"/>
</dbReference>
<accession>D8JU57</accession>
<evidence type="ECO:0000256" key="6">
    <source>
        <dbReference type="SAM" id="Phobius"/>
    </source>
</evidence>
<dbReference type="Proteomes" id="UP000002033">
    <property type="component" value="Chromosome"/>
</dbReference>
<dbReference type="PANTHER" id="PTHR10057:SF0">
    <property type="entry name" value="TRANSLOCATOR PROTEIN"/>
    <property type="match status" value="1"/>
</dbReference>
<dbReference type="KEGG" id="hdn:Hden_0830"/>
<dbReference type="Gene3D" id="1.20.1260.100">
    <property type="entry name" value="TspO/MBR protein"/>
    <property type="match status" value="1"/>
</dbReference>
<gene>
    <name evidence="7" type="ordered locus">Hden_0830</name>
</gene>
<keyword evidence="4 6" id="KW-1133">Transmembrane helix</keyword>
<dbReference type="OrthoDB" id="9795496at2"/>
<dbReference type="HOGENOM" id="CLU_091805_2_0_5"/>
<dbReference type="Pfam" id="PF03073">
    <property type="entry name" value="TspO_MBR"/>
    <property type="match status" value="1"/>
</dbReference>
<name>D8JU57_HYPDA</name>
<evidence type="ECO:0000313" key="7">
    <source>
        <dbReference type="EMBL" id="ADJ22647.1"/>
    </source>
</evidence>
<dbReference type="GO" id="GO:0033013">
    <property type="term" value="P:tetrapyrrole metabolic process"/>
    <property type="evidence" value="ECO:0007669"/>
    <property type="project" value="UniProtKB-ARBA"/>
</dbReference>
<keyword evidence="3 6" id="KW-0812">Transmembrane</keyword>
<feature type="transmembrane region" description="Helical" evidence="6">
    <location>
        <begin position="71"/>
        <end position="91"/>
    </location>
</feature>
<evidence type="ECO:0000256" key="4">
    <source>
        <dbReference type="ARBA" id="ARBA00022989"/>
    </source>
</evidence>
<feature type="transmembrane region" description="Helical" evidence="6">
    <location>
        <begin position="97"/>
        <end position="120"/>
    </location>
</feature>
<feature type="transmembrane region" description="Helical" evidence="6">
    <location>
        <begin position="44"/>
        <end position="64"/>
    </location>
</feature>
<dbReference type="RefSeq" id="WP_013214862.1">
    <property type="nucleotide sequence ID" value="NC_014313.1"/>
</dbReference>
<sequence length="149" mass="17071" precursor="true">MTKFLSFLVFAALVVATAWSGTHFLPGEWYASLNKPDWTPPNWVFPIAWTILYALIAVAGWLVWQAVGWSPVILIWGVGLFFNGFWSYLMFGRHDPQMAMACMAQLWVTILAFIVAAWGVERRASYLYLPYLAWVTFAAALNFVIWRLN</sequence>
<dbReference type="FunFam" id="1.20.1260.100:FF:000001">
    <property type="entry name" value="translocator protein 2"/>
    <property type="match status" value="1"/>
</dbReference>
<dbReference type="PIRSF" id="PIRSF005859">
    <property type="entry name" value="PBR"/>
    <property type="match status" value="1"/>
</dbReference>
<dbReference type="GO" id="GO:0016020">
    <property type="term" value="C:membrane"/>
    <property type="evidence" value="ECO:0007669"/>
    <property type="project" value="UniProtKB-SubCell"/>
</dbReference>
<dbReference type="PANTHER" id="PTHR10057">
    <property type="entry name" value="PERIPHERAL-TYPE BENZODIAZEPINE RECEPTOR"/>
    <property type="match status" value="1"/>
</dbReference>
<comment type="subcellular location">
    <subcellularLocation>
        <location evidence="1">Membrane</location>
        <topology evidence="1">Multi-pass membrane protein</topology>
    </subcellularLocation>
</comment>
<reference evidence="8" key="1">
    <citation type="journal article" date="2011" name="J. Bacteriol.">
        <title>Genome sequences of eight morphologically diverse alphaproteobacteria.</title>
        <authorList>
            <consortium name="US DOE Joint Genome Institute"/>
            <person name="Brown P.J."/>
            <person name="Kysela D.T."/>
            <person name="Buechlein A."/>
            <person name="Hemmerich C."/>
            <person name="Brun Y.V."/>
        </authorList>
    </citation>
    <scope>NUCLEOTIDE SEQUENCE [LARGE SCALE GENOMIC DNA]</scope>
    <source>
        <strain evidence="8">ATCC 51888 / DSM 1869 / NCIB 11706 / TK 0415</strain>
    </source>
</reference>
<dbReference type="AlphaFoldDB" id="D8JU57"/>
<evidence type="ECO:0000256" key="5">
    <source>
        <dbReference type="ARBA" id="ARBA00023136"/>
    </source>
</evidence>
<evidence type="ECO:0000313" key="8">
    <source>
        <dbReference type="Proteomes" id="UP000002033"/>
    </source>
</evidence>
<dbReference type="eggNOG" id="COG3476">
    <property type="taxonomic scope" value="Bacteria"/>
</dbReference>
<feature type="transmembrane region" description="Helical" evidence="6">
    <location>
        <begin position="127"/>
        <end position="146"/>
    </location>
</feature>
<evidence type="ECO:0000256" key="1">
    <source>
        <dbReference type="ARBA" id="ARBA00004141"/>
    </source>
</evidence>
<dbReference type="InterPro" id="IPR038330">
    <property type="entry name" value="TspO/MBR-related_sf"/>
</dbReference>
<keyword evidence="8" id="KW-1185">Reference proteome</keyword>
<dbReference type="InterPro" id="IPR004307">
    <property type="entry name" value="TspO_MBR"/>
</dbReference>
<dbReference type="STRING" id="582899.Hden_0830"/>
<comment type="similarity">
    <text evidence="2">Belongs to the TspO/BZRP family.</text>
</comment>